<evidence type="ECO:0000256" key="10">
    <source>
        <dbReference type="PROSITE-ProRule" id="PRU00524"/>
    </source>
</evidence>
<dbReference type="EC" id="2.5.1.9" evidence="4 9"/>
<evidence type="ECO:0000256" key="6">
    <source>
        <dbReference type="ARBA" id="ARBA00022619"/>
    </source>
</evidence>
<evidence type="ECO:0000256" key="7">
    <source>
        <dbReference type="ARBA" id="ARBA00022679"/>
    </source>
</evidence>
<comment type="catalytic activity">
    <reaction evidence="1">
        <text>2 6,7-dimethyl-8-(1-D-ribityl)lumazine + H(+) = 5-amino-6-(D-ribitylamino)uracil + riboflavin</text>
        <dbReference type="Rhea" id="RHEA:20772"/>
        <dbReference type="ChEBI" id="CHEBI:15378"/>
        <dbReference type="ChEBI" id="CHEBI:15934"/>
        <dbReference type="ChEBI" id="CHEBI:57986"/>
        <dbReference type="ChEBI" id="CHEBI:58201"/>
        <dbReference type="EC" id="2.5.1.9"/>
    </reaction>
</comment>
<dbReference type="PANTHER" id="PTHR21098">
    <property type="entry name" value="RIBOFLAVIN SYNTHASE ALPHA CHAIN"/>
    <property type="match status" value="1"/>
</dbReference>
<evidence type="ECO:0000259" key="11">
    <source>
        <dbReference type="PROSITE" id="PS51177"/>
    </source>
</evidence>
<comment type="caution">
    <text evidence="12">The sequence shown here is derived from an EMBL/GenBank/DDBJ whole genome shotgun (WGS) entry which is preliminary data.</text>
</comment>
<dbReference type="Proteomes" id="UP000248882">
    <property type="component" value="Unassembled WGS sequence"/>
</dbReference>
<feature type="repeat" description="Lumazine-binding" evidence="10">
    <location>
        <begin position="1"/>
        <end position="95"/>
    </location>
</feature>
<proteinExistence type="predicted"/>
<evidence type="ECO:0000256" key="9">
    <source>
        <dbReference type="NCBIfam" id="TIGR00187"/>
    </source>
</evidence>
<dbReference type="EMBL" id="QKZT01000003">
    <property type="protein sequence ID" value="PZX55809.1"/>
    <property type="molecule type" value="Genomic_DNA"/>
</dbReference>
<dbReference type="PANTHER" id="PTHR21098:SF12">
    <property type="entry name" value="RIBOFLAVIN SYNTHASE"/>
    <property type="match status" value="1"/>
</dbReference>
<feature type="repeat" description="Lumazine-binding" evidence="10">
    <location>
        <begin position="96"/>
        <end position="192"/>
    </location>
</feature>
<comment type="pathway">
    <text evidence="3">Cofactor biosynthesis; riboflavin biosynthesis; riboflavin from 2-hydroxy-3-oxobutyl phosphate and 5-amino-6-(D-ribitylamino)uracil: step 2/2.</text>
</comment>
<evidence type="ECO:0000313" key="13">
    <source>
        <dbReference type="Proteomes" id="UP000248882"/>
    </source>
</evidence>
<evidence type="ECO:0000256" key="8">
    <source>
        <dbReference type="ARBA" id="ARBA00022737"/>
    </source>
</evidence>
<dbReference type="SUPFAM" id="SSF63380">
    <property type="entry name" value="Riboflavin synthase domain-like"/>
    <property type="match status" value="2"/>
</dbReference>
<keyword evidence="13" id="KW-1185">Reference proteome</keyword>
<dbReference type="InterPro" id="IPR017938">
    <property type="entry name" value="Riboflavin_synthase-like_b-brl"/>
</dbReference>
<dbReference type="InterPro" id="IPR023366">
    <property type="entry name" value="ATP_synth_asu-like_sf"/>
</dbReference>
<evidence type="ECO:0000256" key="3">
    <source>
        <dbReference type="ARBA" id="ARBA00004887"/>
    </source>
</evidence>
<dbReference type="InterPro" id="IPR001783">
    <property type="entry name" value="Lumazine-bd"/>
</dbReference>
<evidence type="ECO:0000256" key="1">
    <source>
        <dbReference type="ARBA" id="ARBA00000968"/>
    </source>
</evidence>
<dbReference type="InterPro" id="IPR026017">
    <property type="entry name" value="Lumazine-bd_dom"/>
</dbReference>
<dbReference type="NCBIfam" id="TIGR00187">
    <property type="entry name" value="ribE"/>
    <property type="match status" value="1"/>
</dbReference>
<keyword evidence="6" id="KW-0686">Riboflavin biosynthesis</keyword>
<evidence type="ECO:0000256" key="4">
    <source>
        <dbReference type="ARBA" id="ARBA00012827"/>
    </source>
</evidence>
<comment type="function">
    <text evidence="2">Catalyzes the dismutation of two molecules of 6,7-dimethyl-8-ribityllumazine, resulting in the formation of riboflavin and 5-amino-6-(D-ribitylamino)uracil.</text>
</comment>
<dbReference type="GO" id="GO:0004746">
    <property type="term" value="F:riboflavin synthase activity"/>
    <property type="evidence" value="ECO:0007669"/>
    <property type="project" value="UniProtKB-UniRule"/>
</dbReference>
<sequence length="198" mass="21982">MFTGIIEAFGTIHKITQDGTNVHFDIDSTLSSELKIDQSLAHDGVCLTVVQTTPDSYRVTAIAETIQKTNLSQWKVAKKVNLERCMPANGRFDGHIVQGHVDQVGTVKNIRDQDGSWVFDLEFEHNLGNVTVEKGSITINGTSLTCFNSGPGRFSVAIIPYTFEHTNFHQLVPGDLVNLEFDILGKYIQRITKGYDLP</sequence>
<feature type="domain" description="Lumazine-binding" evidence="11">
    <location>
        <begin position="1"/>
        <end position="95"/>
    </location>
</feature>
<keyword evidence="7" id="KW-0808">Transferase</keyword>
<dbReference type="PROSITE" id="PS51177">
    <property type="entry name" value="LUMAZINE_BIND"/>
    <property type="match status" value="2"/>
</dbReference>
<dbReference type="GO" id="GO:0009231">
    <property type="term" value="P:riboflavin biosynthetic process"/>
    <property type="evidence" value="ECO:0007669"/>
    <property type="project" value="UniProtKB-KW"/>
</dbReference>
<dbReference type="Pfam" id="PF00677">
    <property type="entry name" value="Lum_binding"/>
    <property type="match status" value="2"/>
</dbReference>
<evidence type="ECO:0000256" key="2">
    <source>
        <dbReference type="ARBA" id="ARBA00002803"/>
    </source>
</evidence>
<dbReference type="RefSeq" id="WP_111317103.1">
    <property type="nucleotide sequence ID" value="NZ_QKZT01000003.1"/>
</dbReference>
<name>A0A2W7RMP6_9BACT</name>
<keyword evidence="8" id="KW-0677">Repeat</keyword>
<dbReference type="NCBIfam" id="NF006767">
    <property type="entry name" value="PRK09289.1"/>
    <property type="match status" value="1"/>
</dbReference>
<feature type="domain" description="Lumazine-binding" evidence="11">
    <location>
        <begin position="96"/>
        <end position="192"/>
    </location>
</feature>
<dbReference type="AlphaFoldDB" id="A0A2W7RMP6"/>
<evidence type="ECO:0000256" key="5">
    <source>
        <dbReference type="ARBA" id="ARBA00013950"/>
    </source>
</evidence>
<organism evidence="12 13">
    <name type="scientific">Algoriphagus chordae</name>
    <dbReference type="NCBI Taxonomy" id="237019"/>
    <lineage>
        <taxon>Bacteria</taxon>
        <taxon>Pseudomonadati</taxon>
        <taxon>Bacteroidota</taxon>
        <taxon>Cytophagia</taxon>
        <taxon>Cytophagales</taxon>
        <taxon>Cyclobacteriaceae</taxon>
        <taxon>Algoriphagus</taxon>
    </lineage>
</organism>
<accession>A0A2W7RMP6</accession>
<dbReference type="Gene3D" id="2.40.30.20">
    <property type="match status" value="2"/>
</dbReference>
<gene>
    <name evidence="12" type="ORF">LV85_01034</name>
</gene>
<reference evidence="12 13" key="1">
    <citation type="submission" date="2018-06" db="EMBL/GenBank/DDBJ databases">
        <title>Genomic Encyclopedia of Archaeal and Bacterial Type Strains, Phase II (KMG-II): from individual species to whole genera.</title>
        <authorList>
            <person name="Goeker M."/>
        </authorList>
    </citation>
    <scope>NUCLEOTIDE SEQUENCE [LARGE SCALE GENOMIC DNA]</scope>
    <source>
        <strain evidence="12 13">DSM 19830</strain>
    </source>
</reference>
<dbReference type="CDD" id="cd00402">
    <property type="entry name" value="Riboflavin_synthase_like"/>
    <property type="match status" value="1"/>
</dbReference>
<protein>
    <recommendedName>
        <fullName evidence="5 9">Riboflavin synthase</fullName>
        <ecNumber evidence="4 9">2.5.1.9</ecNumber>
    </recommendedName>
</protein>
<dbReference type="PIRSF" id="PIRSF000498">
    <property type="entry name" value="Riboflavin_syn_A"/>
    <property type="match status" value="1"/>
</dbReference>
<evidence type="ECO:0000313" key="12">
    <source>
        <dbReference type="EMBL" id="PZX55809.1"/>
    </source>
</evidence>
<dbReference type="OrthoDB" id="9788537at2"/>